<sequence length="659" mass="65728">MAKGKGSGADKSRQDAGRNDGGDNTGRRDPITIDLQAASVRVEPREGETPQPTNPDPAPETVATGATAPEAAPAEATEAETTAAGATHAATSGTAHPASETPADPAPASPETVTEASASSEPLNPSTIEATTADASASPDASIGASAETSSEARPSATTAPVAAEQKPGLAMPIAAALVGGVLGLGAAWGLAASGNWPGAGGSGTTGAPADVAALEKKIADLSARPTTGAAVDLTPIEKRLAELDAALKALPKVEPAAVDAARSAAADNAKAIEARAADLAALRSRVEAIETKPAPPPSPTKTEYDAAIAKLTQSVTDAGTKATADLASARAALEEANGDLKARMGVFESDARALSKRLLDASAATQANLQSFTDEQKKAMERLQGRIASLEDVRATVDGALTRITAVEAFASDIKALASGQQQAGTKIADLGQRVATIDTIKADVGKAVDGIAQKTDAIDGRVAALGTTVGKLEAWTKDGAAARRDAILAVSLGALRAAVDAGRPYQGELDTATGIAGGSVELKPLAPFAATGVSTPAKLAADFKAIAPAILDVTEPKPVGNEAGVFGAIFNNATRVVRIRPEGEAAGSGPGAIVARIEAKLGKGDFAGAAAEWDALPDAGKRVSEAWAQALKARVAADKALTAVTGAVLAKLSQPSQ</sequence>
<feature type="region of interest" description="Disordered" evidence="1">
    <location>
        <begin position="1"/>
        <end position="165"/>
    </location>
</feature>
<reference evidence="2" key="1">
    <citation type="submission" date="2024-06" db="EMBL/GenBank/DDBJ databases">
        <title>Methylostella associata gen. nov., sp. nov., a novel Ancalomicrobiaceae-affiliated facultatively methylotrophic bacteria that feed on methanotrophs of the genus Methylococcus.</title>
        <authorList>
            <person name="Saltykova V."/>
            <person name="Danilova O.V."/>
            <person name="Oshkin I.Y."/>
            <person name="Belova S.E."/>
            <person name="Pimenov N.V."/>
            <person name="Dedysh S.N."/>
        </authorList>
    </citation>
    <scope>NUCLEOTIDE SEQUENCE</scope>
    <source>
        <strain evidence="2">S20</strain>
    </source>
</reference>
<organism evidence="2">
    <name type="scientific">Methyloraptor flagellatus</name>
    <dbReference type="NCBI Taxonomy" id="3162530"/>
    <lineage>
        <taxon>Bacteria</taxon>
        <taxon>Pseudomonadati</taxon>
        <taxon>Pseudomonadota</taxon>
        <taxon>Alphaproteobacteria</taxon>
        <taxon>Hyphomicrobiales</taxon>
        <taxon>Ancalomicrobiaceae</taxon>
        <taxon>Methyloraptor</taxon>
    </lineage>
</organism>
<dbReference type="KEGG" id="mflg:ABS361_19290"/>
<feature type="compositionally biased region" description="Polar residues" evidence="1">
    <location>
        <begin position="148"/>
        <end position="159"/>
    </location>
</feature>
<proteinExistence type="predicted"/>
<feature type="compositionally biased region" description="Basic and acidic residues" evidence="1">
    <location>
        <begin position="8"/>
        <end position="31"/>
    </location>
</feature>
<dbReference type="RefSeq" id="WP_407049257.1">
    <property type="nucleotide sequence ID" value="NZ_CP158568.1"/>
</dbReference>
<evidence type="ECO:0008006" key="3">
    <source>
        <dbReference type="Google" id="ProtNLM"/>
    </source>
</evidence>
<evidence type="ECO:0000256" key="1">
    <source>
        <dbReference type="SAM" id="MobiDB-lite"/>
    </source>
</evidence>
<protein>
    <recommendedName>
        <fullName evidence="3">Chromosome segregation ATPase</fullName>
    </recommendedName>
</protein>
<evidence type="ECO:0000313" key="2">
    <source>
        <dbReference type="EMBL" id="XBY44163.1"/>
    </source>
</evidence>
<feature type="compositionally biased region" description="Polar residues" evidence="1">
    <location>
        <begin position="111"/>
        <end position="129"/>
    </location>
</feature>
<feature type="compositionally biased region" description="Low complexity" evidence="1">
    <location>
        <begin position="59"/>
        <end position="98"/>
    </location>
</feature>
<accession>A0AAU7X8W1</accession>
<dbReference type="Gene3D" id="1.20.5.340">
    <property type="match status" value="1"/>
</dbReference>
<feature type="compositionally biased region" description="Low complexity" evidence="1">
    <location>
        <begin position="130"/>
        <end position="147"/>
    </location>
</feature>
<name>A0AAU7X8W1_9HYPH</name>
<dbReference type="EMBL" id="CP158568">
    <property type="protein sequence ID" value="XBY44163.1"/>
    <property type="molecule type" value="Genomic_DNA"/>
</dbReference>
<dbReference type="AlphaFoldDB" id="A0AAU7X8W1"/>
<gene>
    <name evidence="2" type="ORF">ABS361_19290</name>
</gene>